<evidence type="ECO:0000313" key="4">
    <source>
        <dbReference type="EMBL" id="KAK1798099.1"/>
    </source>
</evidence>
<dbReference type="Pfam" id="PF00078">
    <property type="entry name" value="RVT_1"/>
    <property type="match status" value="1"/>
</dbReference>
<keyword evidence="5" id="KW-1185">Reference proteome</keyword>
<dbReference type="PANTHER" id="PTHR24559:SF440">
    <property type="entry name" value="RIBONUCLEASE H"/>
    <property type="match status" value="1"/>
</dbReference>
<reference evidence="4" key="1">
    <citation type="submission" date="2023-03" db="EMBL/GenBank/DDBJ databases">
        <title>Electrophorus voltai genome.</title>
        <authorList>
            <person name="Bian C."/>
        </authorList>
    </citation>
    <scope>NUCLEOTIDE SEQUENCE</scope>
    <source>
        <strain evidence="4">CB-2022</strain>
        <tissue evidence="4">Muscle</tissue>
    </source>
</reference>
<evidence type="ECO:0000259" key="3">
    <source>
        <dbReference type="PROSITE" id="PS50878"/>
    </source>
</evidence>
<dbReference type="PROSITE" id="PS50878">
    <property type="entry name" value="RT_POL"/>
    <property type="match status" value="1"/>
</dbReference>
<dbReference type="EMBL" id="JAROKS010000012">
    <property type="protein sequence ID" value="KAK1798099.1"/>
    <property type="molecule type" value="Genomic_DNA"/>
</dbReference>
<gene>
    <name evidence="4" type="ORF">P4O66_000595</name>
</gene>
<proteinExistence type="inferred from homology"/>
<dbReference type="EC" id="3.1.26.4" evidence="2"/>
<name>A0AAD8ZGL9_9TELE</name>
<organism evidence="4 5">
    <name type="scientific">Electrophorus voltai</name>
    <dbReference type="NCBI Taxonomy" id="2609070"/>
    <lineage>
        <taxon>Eukaryota</taxon>
        <taxon>Metazoa</taxon>
        <taxon>Chordata</taxon>
        <taxon>Craniata</taxon>
        <taxon>Vertebrata</taxon>
        <taxon>Euteleostomi</taxon>
        <taxon>Actinopterygii</taxon>
        <taxon>Neopterygii</taxon>
        <taxon>Teleostei</taxon>
        <taxon>Ostariophysi</taxon>
        <taxon>Gymnotiformes</taxon>
        <taxon>Gymnotoidei</taxon>
        <taxon>Gymnotidae</taxon>
        <taxon>Electrophorus</taxon>
    </lineage>
</organism>
<comment type="similarity">
    <text evidence="1">Belongs to the beta type-B retroviral polymerase family. HERV class-II K(HML-2) pol subfamily.</text>
</comment>
<accession>A0AAD8ZGL9</accession>
<dbReference type="PANTHER" id="PTHR24559">
    <property type="entry name" value="TRANSPOSON TY3-I GAG-POL POLYPROTEIN"/>
    <property type="match status" value="1"/>
</dbReference>
<dbReference type="InterPro" id="IPR043502">
    <property type="entry name" value="DNA/RNA_pol_sf"/>
</dbReference>
<evidence type="ECO:0000256" key="2">
    <source>
        <dbReference type="ARBA" id="ARBA00012180"/>
    </source>
</evidence>
<dbReference type="GO" id="GO:0004523">
    <property type="term" value="F:RNA-DNA hybrid ribonuclease activity"/>
    <property type="evidence" value="ECO:0007669"/>
    <property type="project" value="UniProtKB-EC"/>
</dbReference>
<protein>
    <recommendedName>
        <fullName evidence="2">ribonuclease H</fullName>
        <ecNumber evidence="2">3.1.26.4</ecNumber>
    </recommendedName>
</protein>
<dbReference type="InterPro" id="IPR053134">
    <property type="entry name" value="RNA-dir_DNA_polymerase"/>
</dbReference>
<dbReference type="AlphaFoldDB" id="A0AAD8ZGL9"/>
<dbReference type="InterPro" id="IPR000477">
    <property type="entry name" value="RT_dom"/>
</dbReference>
<dbReference type="Gene3D" id="3.30.70.270">
    <property type="match status" value="1"/>
</dbReference>
<evidence type="ECO:0000256" key="1">
    <source>
        <dbReference type="ARBA" id="ARBA00010879"/>
    </source>
</evidence>
<evidence type="ECO:0000313" key="5">
    <source>
        <dbReference type="Proteomes" id="UP001239994"/>
    </source>
</evidence>
<dbReference type="CDD" id="cd01647">
    <property type="entry name" value="RT_LTR"/>
    <property type="match status" value="1"/>
</dbReference>
<dbReference type="SUPFAM" id="SSF56672">
    <property type="entry name" value="DNA/RNA polymerases"/>
    <property type="match status" value="1"/>
</dbReference>
<sequence length="283" mass="31402">MLVQYPYPLPLVPAVLKQLRGARYFTELDLLSAYNLIQVKEGDAWKTAFGTSKGHYGYLVLPYGLAMAPSIFQAYINEVLREILGRSIVAYIDDILIYSLIWNQHVRDVRAVLQTLLQNRLYCKAEKCKLHCKEVDFLGYAIQEACWLIAQEPTRTDYVQMSDILKQRKGKVRSLSDTSSMPAYTPKGAFCCGTLTSSCVNHKTKRPQMGRFGALAPPFEQPAGLPIQGFSLHSALAAQSVTLAARGKGPVGNKEGIIPNGGTKCQPHKMDHCKTQPILKGIL</sequence>
<comment type="caution">
    <text evidence="4">The sequence shown here is derived from an EMBL/GenBank/DDBJ whole genome shotgun (WGS) entry which is preliminary data.</text>
</comment>
<dbReference type="InterPro" id="IPR043128">
    <property type="entry name" value="Rev_trsase/Diguanyl_cyclase"/>
</dbReference>
<feature type="domain" description="Reverse transcriptase" evidence="3">
    <location>
        <begin position="1"/>
        <end position="142"/>
    </location>
</feature>
<dbReference type="Proteomes" id="UP001239994">
    <property type="component" value="Unassembled WGS sequence"/>
</dbReference>